<evidence type="ECO:0000313" key="1">
    <source>
        <dbReference type="EMBL" id="KAI4369625.1"/>
    </source>
</evidence>
<name>A0ACB9QSM8_9MYRT</name>
<dbReference type="EMBL" id="CM042884">
    <property type="protein sequence ID" value="KAI4369625.1"/>
    <property type="molecule type" value="Genomic_DNA"/>
</dbReference>
<comment type="caution">
    <text evidence="1">The sequence shown here is derived from an EMBL/GenBank/DDBJ whole genome shotgun (WGS) entry which is preliminary data.</text>
</comment>
<dbReference type="Proteomes" id="UP001057402">
    <property type="component" value="Chromosome 5"/>
</dbReference>
<sequence length="367" mass="40286">MEKAEFPPSDRPLGFRLSFSSSSKGGADCDDDLLEDSCSICLEGFTSHDPAAITTCKHEYHLQCILEWSQRSSECPICWQALSLKDHDSQELLAAIEKDRKRRSKKPSIHTSTTLSGFHEDFVIGNDLSSLEFQDFDERVLQQLVAAANRDRYIRRRDQPRSSVHYQTSPEQEGLFIGQSDDTESIRSPTSPDSLPRISVSLPVFNNTSATARERGLFIRRTMDSQESSNGPQGMPSASSPPDTSSFSESLKSRFSSATNRYKESFSKSTKGIKDKIVARNSSIKELSKGVQREMSAGIAGFSRMIERLDLTSRRSAASVSVTTHEVAPSNLSVKGKGVLDGAGMVDDGNTTADLCDLGTIPGRLKG</sequence>
<evidence type="ECO:0000313" key="2">
    <source>
        <dbReference type="Proteomes" id="UP001057402"/>
    </source>
</evidence>
<gene>
    <name evidence="1" type="ORF">MLD38_018048</name>
</gene>
<proteinExistence type="predicted"/>
<protein>
    <submittedName>
        <fullName evidence="1">Uncharacterized protein</fullName>
    </submittedName>
</protein>
<reference evidence="2" key="1">
    <citation type="journal article" date="2023" name="Front. Plant Sci.">
        <title>Chromosomal-level genome assembly of Melastoma candidum provides insights into trichome evolution.</title>
        <authorList>
            <person name="Zhong Y."/>
            <person name="Wu W."/>
            <person name="Sun C."/>
            <person name="Zou P."/>
            <person name="Liu Y."/>
            <person name="Dai S."/>
            <person name="Zhou R."/>
        </authorList>
    </citation>
    <scope>NUCLEOTIDE SEQUENCE [LARGE SCALE GENOMIC DNA]</scope>
</reference>
<organism evidence="1 2">
    <name type="scientific">Melastoma candidum</name>
    <dbReference type="NCBI Taxonomy" id="119954"/>
    <lineage>
        <taxon>Eukaryota</taxon>
        <taxon>Viridiplantae</taxon>
        <taxon>Streptophyta</taxon>
        <taxon>Embryophyta</taxon>
        <taxon>Tracheophyta</taxon>
        <taxon>Spermatophyta</taxon>
        <taxon>Magnoliopsida</taxon>
        <taxon>eudicotyledons</taxon>
        <taxon>Gunneridae</taxon>
        <taxon>Pentapetalae</taxon>
        <taxon>rosids</taxon>
        <taxon>malvids</taxon>
        <taxon>Myrtales</taxon>
        <taxon>Melastomataceae</taxon>
        <taxon>Melastomatoideae</taxon>
        <taxon>Melastomateae</taxon>
        <taxon>Melastoma</taxon>
    </lineage>
</organism>
<accession>A0ACB9QSM8</accession>
<keyword evidence="2" id="KW-1185">Reference proteome</keyword>